<feature type="signal peptide" evidence="2">
    <location>
        <begin position="1"/>
        <end position="20"/>
    </location>
</feature>
<name>A0A834XUR1_APHGI</name>
<dbReference type="Proteomes" id="UP000639338">
    <property type="component" value="Unassembled WGS sequence"/>
</dbReference>
<dbReference type="EMBL" id="JACMRX010000004">
    <property type="protein sequence ID" value="KAF7991141.1"/>
    <property type="molecule type" value="Genomic_DNA"/>
</dbReference>
<sequence length="320" mass="34963">MKLWIVVVVFLFIFHSNAKGNPLGSFPSSNGGFGRQQSQFGESIRDWYRDMKARIFGSNPPDISGITGQTKQASQQQISFLGGFLIDLSKVSFDPQRDWGFRLGNWYIIKKESDSSGASNIRTSTSPAIQEVPDLIENESDDKTRFLSNIPTVVSIDDIISSTTEKTVETSEQNLPEESSNAVDVSTDEIVSSTTEQSTDTTEQNVEEPINVDGVLTDEIISSTTDQFTDTSKPSPAEEPINVDGVLTDEIISSTTEKTVEISEQNLTEESNDADDVPTDEIISSTTEQSINTSEQNPPEKSNADNATITDGSVEIISPK</sequence>
<keyword evidence="2" id="KW-0732">Signal</keyword>
<feature type="chain" id="PRO_5032732673" description="Venom protein" evidence="2">
    <location>
        <begin position="21"/>
        <end position="320"/>
    </location>
</feature>
<dbReference type="AlphaFoldDB" id="A0A834XUR1"/>
<evidence type="ECO:0008006" key="5">
    <source>
        <dbReference type="Google" id="ProtNLM"/>
    </source>
</evidence>
<feature type="compositionally biased region" description="Acidic residues" evidence="1">
    <location>
        <begin position="270"/>
        <end position="279"/>
    </location>
</feature>
<gene>
    <name evidence="3" type="ORF">HCN44_002703</name>
</gene>
<feature type="compositionally biased region" description="Polar residues" evidence="1">
    <location>
        <begin position="282"/>
        <end position="311"/>
    </location>
</feature>
<organism evidence="3 4">
    <name type="scientific">Aphidius gifuensis</name>
    <name type="common">Parasitoid wasp</name>
    <dbReference type="NCBI Taxonomy" id="684658"/>
    <lineage>
        <taxon>Eukaryota</taxon>
        <taxon>Metazoa</taxon>
        <taxon>Ecdysozoa</taxon>
        <taxon>Arthropoda</taxon>
        <taxon>Hexapoda</taxon>
        <taxon>Insecta</taxon>
        <taxon>Pterygota</taxon>
        <taxon>Neoptera</taxon>
        <taxon>Endopterygota</taxon>
        <taxon>Hymenoptera</taxon>
        <taxon>Apocrita</taxon>
        <taxon>Ichneumonoidea</taxon>
        <taxon>Braconidae</taxon>
        <taxon>Aphidiinae</taxon>
        <taxon>Aphidius</taxon>
    </lineage>
</organism>
<comment type="caution">
    <text evidence="3">The sequence shown here is derived from an EMBL/GenBank/DDBJ whole genome shotgun (WGS) entry which is preliminary data.</text>
</comment>
<feature type="compositionally biased region" description="Low complexity" evidence="1">
    <location>
        <begin position="192"/>
        <end position="204"/>
    </location>
</feature>
<reference evidence="3 4" key="1">
    <citation type="submission" date="2020-08" db="EMBL/GenBank/DDBJ databases">
        <title>Aphidius gifuensis genome sequencing and assembly.</title>
        <authorList>
            <person name="Du Z."/>
        </authorList>
    </citation>
    <scope>NUCLEOTIDE SEQUENCE [LARGE SCALE GENOMIC DNA]</scope>
    <source>
        <strain evidence="3">YNYX2018</strain>
        <tissue evidence="3">Adults</tissue>
    </source>
</reference>
<evidence type="ECO:0000256" key="1">
    <source>
        <dbReference type="SAM" id="MobiDB-lite"/>
    </source>
</evidence>
<evidence type="ECO:0000313" key="3">
    <source>
        <dbReference type="EMBL" id="KAF7991141.1"/>
    </source>
</evidence>
<feature type="compositionally biased region" description="Polar residues" evidence="1">
    <location>
        <begin position="257"/>
        <end position="269"/>
    </location>
</feature>
<feature type="compositionally biased region" description="Polar residues" evidence="1">
    <location>
        <begin position="173"/>
        <end position="184"/>
    </location>
</feature>
<proteinExistence type="predicted"/>
<keyword evidence="4" id="KW-1185">Reference proteome</keyword>
<evidence type="ECO:0000313" key="4">
    <source>
        <dbReference type="Proteomes" id="UP000639338"/>
    </source>
</evidence>
<feature type="region of interest" description="Disordered" evidence="1">
    <location>
        <begin position="257"/>
        <end position="320"/>
    </location>
</feature>
<feature type="region of interest" description="Disordered" evidence="1">
    <location>
        <begin position="165"/>
        <end position="216"/>
    </location>
</feature>
<protein>
    <recommendedName>
        <fullName evidence="5">Venom protein</fullName>
    </recommendedName>
</protein>
<accession>A0A834XUR1</accession>
<evidence type="ECO:0000256" key="2">
    <source>
        <dbReference type="SAM" id="SignalP"/>
    </source>
</evidence>